<dbReference type="InterPro" id="IPR002182">
    <property type="entry name" value="NB-ARC"/>
</dbReference>
<evidence type="ECO:0000256" key="5">
    <source>
        <dbReference type="ARBA" id="ARBA00022821"/>
    </source>
</evidence>
<dbReference type="InterPro" id="IPR042197">
    <property type="entry name" value="Apaf_helical"/>
</dbReference>
<dbReference type="PANTHER" id="PTHR36766:SF36">
    <property type="entry name" value="AAA+ ATPASE DOMAIN-CONTAINING PROTEIN"/>
    <property type="match status" value="1"/>
</dbReference>
<dbReference type="InterPro" id="IPR055414">
    <property type="entry name" value="LRR_R13L4/SHOC2-like"/>
</dbReference>
<keyword evidence="7" id="KW-0175">Coiled coil</keyword>
<dbReference type="KEGG" id="tua:125550122"/>
<keyword evidence="4" id="KW-0547">Nucleotide-binding</keyword>
<dbReference type="SUPFAM" id="SSF52540">
    <property type="entry name" value="P-loop containing nucleoside triphosphate hydrolases"/>
    <property type="match status" value="1"/>
</dbReference>
<evidence type="ECO:0000256" key="7">
    <source>
        <dbReference type="ARBA" id="ARBA00023054"/>
    </source>
</evidence>
<evidence type="ECO:0000259" key="8">
    <source>
        <dbReference type="Pfam" id="PF00931"/>
    </source>
</evidence>
<dbReference type="GO" id="GO:0006952">
    <property type="term" value="P:defense response"/>
    <property type="evidence" value="ECO:0007669"/>
    <property type="project" value="UniProtKB-KW"/>
</dbReference>
<keyword evidence="5" id="KW-0611">Plant defense</keyword>
<evidence type="ECO:0000259" key="9">
    <source>
        <dbReference type="Pfam" id="PF18052"/>
    </source>
</evidence>
<dbReference type="RefSeq" id="XP_048568994.1">
    <property type="nucleotide sequence ID" value="XM_048713037.1"/>
</dbReference>
<keyword evidence="13" id="KW-1185">Reference proteome</keyword>
<dbReference type="InterPro" id="IPR036388">
    <property type="entry name" value="WH-like_DNA-bd_sf"/>
</dbReference>
<keyword evidence="3" id="KW-0677">Repeat</keyword>
<evidence type="ECO:0000313" key="12">
    <source>
        <dbReference type="EnsemblPlants" id="TuG1812G0400000057.01.T02"/>
    </source>
</evidence>
<dbReference type="PRINTS" id="PR00364">
    <property type="entry name" value="DISEASERSIST"/>
</dbReference>
<dbReference type="OrthoDB" id="762143at2759"/>
<feature type="domain" description="NB-ARC" evidence="8">
    <location>
        <begin position="194"/>
        <end position="349"/>
    </location>
</feature>
<dbReference type="EnsemblPlants" id="TuG1812G0400000057.01.T02">
    <property type="protein sequence ID" value="TuG1812G0400000057.01.T02"/>
    <property type="gene ID" value="TuG1812G0400000057.01"/>
</dbReference>
<protein>
    <recommendedName>
        <fullName evidence="14">Disease resistance protein RGA3</fullName>
    </recommendedName>
</protein>
<dbReference type="Pfam" id="PF23598">
    <property type="entry name" value="LRR_14"/>
    <property type="match status" value="1"/>
</dbReference>
<proteinExistence type="inferred from homology"/>
<dbReference type="RefSeq" id="XP_048568992.1">
    <property type="nucleotide sequence ID" value="XM_048713035.1"/>
</dbReference>
<evidence type="ECO:0000259" key="11">
    <source>
        <dbReference type="Pfam" id="PF23598"/>
    </source>
</evidence>
<dbReference type="GO" id="GO:0051707">
    <property type="term" value="P:response to other organism"/>
    <property type="evidence" value="ECO:0007669"/>
    <property type="project" value="UniProtKB-ARBA"/>
</dbReference>
<feature type="domain" description="Disease resistance protein winged helix" evidence="10">
    <location>
        <begin position="438"/>
        <end position="505"/>
    </location>
</feature>
<reference evidence="12" key="2">
    <citation type="submission" date="2018-03" db="EMBL/GenBank/DDBJ databases">
        <title>The Triticum urartu genome reveals the dynamic nature of wheat genome evolution.</title>
        <authorList>
            <person name="Ling H."/>
            <person name="Ma B."/>
            <person name="Shi X."/>
            <person name="Liu H."/>
            <person name="Dong L."/>
            <person name="Sun H."/>
            <person name="Cao Y."/>
            <person name="Gao Q."/>
            <person name="Zheng S."/>
            <person name="Li Y."/>
            <person name="Yu Y."/>
            <person name="Du H."/>
            <person name="Qi M."/>
            <person name="Li Y."/>
            <person name="Yu H."/>
            <person name="Cui Y."/>
            <person name="Wang N."/>
            <person name="Chen C."/>
            <person name="Wu H."/>
            <person name="Zhao Y."/>
            <person name="Zhang J."/>
            <person name="Li Y."/>
            <person name="Zhou W."/>
            <person name="Zhang B."/>
            <person name="Hu W."/>
            <person name="Eijk M."/>
            <person name="Tang J."/>
            <person name="Witsenboer H."/>
            <person name="Zhao S."/>
            <person name="Li Z."/>
            <person name="Zhang A."/>
            <person name="Wang D."/>
            <person name="Liang C."/>
        </authorList>
    </citation>
    <scope>NUCLEOTIDE SEQUENCE [LARGE SCALE GENOMIC DNA]</scope>
    <source>
        <strain evidence="12">cv. G1812</strain>
    </source>
</reference>
<accession>A0A8R7PYR7</accession>
<organism evidence="12 13">
    <name type="scientific">Triticum urartu</name>
    <name type="common">Red wild einkorn</name>
    <name type="synonym">Crithodium urartu</name>
    <dbReference type="NCBI Taxonomy" id="4572"/>
    <lineage>
        <taxon>Eukaryota</taxon>
        <taxon>Viridiplantae</taxon>
        <taxon>Streptophyta</taxon>
        <taxon>Embryophyta</taxon>
        <taxon>Tracheophyta</taxon>
        <taxon>Spermatophyta</taxon>
        <taxon>Magnoliopsida</taxon>
        <taxon>Liliopsida</taxon>
        <taxon>Poales</taxon>
        <taxon>Poaceae</taxon>
        <taxon>BOP clade</taxon>
        <taxon>Pooideae</taxon>
        <taxon>Triticodae</taxon>
        <taxon>Triticeae</taxon>
        <taxon>Triticinae</taxon>
        <taxon>Triticum</taxon>
    </lineage>
</organism>
<dbReference type="Gene3D" id="3.40.50.300">
    <property type="entry name" value="P-loop containing nucleotide triphosphate hydrolases"/>
    <property type="match status" value="1"/>
</dbReference>
<dbReference type="Pfam" id="PF18052">
    <property type="entry name" value="Rx_N"/>
    <property type="match status" value="1"/>
</dbReference>
<keyword evidence="2" id="KW-0433">Leucine-rich repeat</keyword>
<dbReference type="RefSeq" id="XP_048568993.1">
    <property type="nucleotide sequence ID" value="XM_048713036.1"/>
</dbReference>
<feature type="domain" description="Disease resistance R13L4/SHOC-2-like LRR" evidence="11">
    <location>
        <begin position="557"/>
        <end position="893"/>
    </location>
</feature>
<dbReference type="GeneID" id="125550122"/>
<dbReference type="PANTHER" id="PTHR36766">
    <property type="entry name" value="PLANT BROAD-SPECTRUM MILDEW RESISTANCE PROTEIN RPW8"/>
    <property type="match status" value="1"/>
</dbReference>
<dbReference type="Gene3D" id="1.10.10.10">
    <property type="entry name" value="Winged helix-like DNA-binding domain superfamily/Winged helix DNA-binding domain"/>
    <property type="match status" value="1"/>
</dbReference>
<evidence type="ECO:0000259" key="10">
    <source>
        <dbReference type="Pfam" id="PF23559"/>
    </source>
</evidence>
<evidence type="ECO:0000256" key="4">
    <source>
        <dbReference type="ARBA" id="ARBA00022741"/>
    </source>
</evidence>
<evidence type="ECO:0000256" key="2">
    <source>
        <dbReference type="ARBA" id="ARBA00022614"/>
    </source>
</evidence>
<dbReference type="Gramene" id="TuG1812G0400000057.01.T02">
    <property type="protein sequence ID" value="TuG1812G0400000057.01.T02"/>
    <property type="gene ID" value="TuG1812G0400000057.01"/>
</dbReference>
<dbReference type="InterPro" id="IPR032675">
    <property type="entry name" value="LRR_dom_sf"/>
</dbReference>
<evidence type="ECO:0008006" key="14">
    <source>
        <dbReference type="Google" id="ProtNLM"/>
    </source>
</evidence>
<dbReference type="Gene3D" id="3.80.10.10">
    <property type="entry name" value="Ribonuclease Inhibitor"/>
    <property type="match status" value="1"/>
</dbReference>
<dbReference type="InterPro" id="IPR027417">
    <property type="entry name" value="P-loop_NTPase"/>
</dbReference>
<evidence type="ECO:0000256" key="6">
    <source>
        <dbReference type="ARBA" id="ARBA00022840"/>
    </source>
</evidence>
<reference evidence="13" key="1">
    <citation type="journal article" date="2013" name="Nature">
        <title>Draft genome of the wheat A-genome progenitor Triticum urartu.</title>
        <authorList>
            <person name="Ling H.Q."/>
            <person name="Zhao S."/>
            <person name="Liu D."/>
            <person name="Wang J."/>
            <person name="Sun H."/>
            <person name="Zhang C."/>
            <person name="Fan H."/>
            <person name="Li D."/>
            <person name="Dong L."/>
            <person name="Tao Y."/>
            <person name="Gao C."/>
            <person name="Wu H."/>
            <person name="Li Y."/>
            <person name="Cui Y."/>
            <person name="Guo X."/>
            <person name="Zheng S."/>
            <person name="Wang B."/>
            <person name="Yu K."/>
            <person name="Liang Q."/>
            <person name="Yang W."/>
            <person name="Lou X."/>
            <person name="Chen J."/>
            <person name="Feng M."/>
            <person name="Jian J."/>
            <person name="Zhang X."/>
            <person name="Luo G."/>
            <person name="Jiang Y."/>
            <person name="Liu J."/>
            <person name="Wang Z."/>
            <person name="Sha Y."/>
            <person name="Zhang B."/>
            <person name="Wu H."/>
            <person name="Tang D."/>
            <person name="Shen Q."/>
            <person name="Xue P."/>
            <person name="Zou S."/>
            <person name="Wang X."/>
            <person name="Liu X."/>
            <person name="Wang F."/>
            <person name="Yang Y."/>
            <person name="An X."/>
            <person name="Dong Z."/>
            <person name="Zhang K."/>
            <person name="Zhang X."/>
            <person name="Luo M.C."/>
            <person name="Dvorak J."/>
            <person name="Tong Y."/>
            <person name="Wang J."/>
            <person name="Yang H."/>
            <person name="Li Z."/>
            <person name="Wang D."/>
            <person name="Zhang A."/>
            <person name="Wang J."/>
        </authorList>
    </citation>
    <scope>NUCLEOTIDE SEQUENCE</scope>
    <source>
        <strain evidence="13">cv. G1812</strain>
    </source>
</reference>
<reference evidence="12" key="3">
    <citation type="submission" date="2022-06" db="UniProtKB">
        <authorList>
            <consortium name="EnsemblPlants"/>
        </authorList>
    </citation>
    <scope>IDENTIFICATION</scope>
</reference>
<dbReference type="GO" id="GO:0043531">
    <property type="term" value="F:ADP binding"/>
    <property type="evidence" value="ECO:0007669"/>
    <property type="project" value="InterPro"/>
</dbReference>
<sequence>MAGVLDALASYVTNMLTEMAKEEVAMLIGVSDGIRDLSIKLGDLKNFLADADRRNITDESVRGWVGELKRAMYLATDIVDLCQLKAMEQRPSKDMGCLNPLLFCMRNPLHSHDIGTRIKALNKELDSICERGNKFKFAKLEAYQDMKMTRSLATDRKTDSLLERSGIVGEKIEEDTRALVEVRTSEEGSDKTGRHMVVAIVGVGGIGKTTLGKKVFNDEAIKGKFTKKIWLSITQDFTDVELLSTAITAAGGDQPGGGGTRDRALLVDSLKNAIEDKKFFLVLDDMWGADAWNKLLTTPFGYGGPGSRVLITTRSETVARNMKAAHCHHVDKLGREDAWSLLKNQVLTTEENGHEVDVLKEIGLQIVENCDGLPLAIKVMGGLLCKKEKTRRDWQDVLNDDMWSVSQMSKELNYAIYLSYQDLSPYLKQCFLHFSLKPKKTVINDTEIVSMWVGEGLVEGDTYTRSFEEGKKYYKELIVRNLIEVDTEYPSQLICNMHDVIRSFAQFVARDETLVGHNGDTIKTNLRSPNYLRLSIETKGVGSDEFEWRYLREQKLLRSLILTGKLKSQPGDSLTIFPSLRLLHIDSANIAALVESMYQLKHLRYLALKRTDMCRLPENIHEMKFLQHISLEGCESFMKLPDSIIKLQGLRYLDMDDTRVSTIPRGFRALTNLSALYGFPAYTDGDWCSLEELGSLTQLNKLSLESLENVSSALLAAKARVNAKKQLIYLGLRCCGGVGDGLVQGEVSESKEEEQIIEAVFDVLCPQPCIEHIFIKRYFGRRLPGWMASTAMVPLESLKILVLEHLPCCTQLPDGLCRLPYLEWIKVMNAPAIKCVGPEFVQQYNQLHRPSSQLAATFPKLQKMNLYAMEQWDEWIWETEVKAMPLLEVLRISDCKLGCMPRGLMSHANALKKLDMWSVRGLYCLENFVSVVELDLYDIPELGKISNLPELQKLEIALCPKLKTLQQMATLRRLQLSVSPWESQLPDYLQTIKPSHLLLTCNLAVLTSMAEGESSSEWGKFNHIKQVEAYAEDGQDEKKWHVLYTSESCNIQTNIHQGRLVEEED</sequence>
<keyword evidence="6" id="KW-0067">ATP-binding</keyword>
<gene>
    <name evidence="12" type="primary">LOC125550122</name>
</gene>
<dbReference type="InterPro" id="IPR058922">
    <property type="entry name" value="WHD_DRP"/>
</dbReference>
<name>A0A8R7PYR7_TRIUA</name>
<dbReference type="Proteomes" id="UP000015106">
    <property type="component" value="Chromosome 4"/>
</dbReference>
<feature type="domain" description="Disease resistance N-terminal" evidence="9">
    <location>
        <begin position="10"/>
        <end position="92"/>
    </location>
</feature>
<dbReference type="SUPFAM" id="SSF52058">
    <property type="entry name" value="L domain-like"/>
    <property type="match status" value="1"/>
</dbReference>
<dbReference type="Gene3D" id="1.10.8.430">
    <property type="entry name" value="Helical domain of apoptotic protease-activating factors"/>
    <property type="match status" value="1"/>
</dbReference>
<dbReference type="Pfam" id="PF00931">
    <property type="entry name" value="NB-ARC"/>
    <property type="match status" value="1"/>
</dbReference>
<dbReference type="Gene3D" id="1.20.5.4130">
    <property type="match status" value="1"/>
</dbReference>
<dbReference type="AlphaFoldDB" id="A0A8R7PYR7"/>
<comment type="similarity">
    <text evidence="1">Belongs to the disease resistance NB-LRR family.</text>
</comment>
<dbReference type="GO" id="GO:0005524">
    <property type="term" value="F:ATP binding"/>
    <property type="evidence" value="ECO:0007669"/>
    <property type="project" value="UniProtKB-KW"/>
</dbReference>
<dbReference type="InterPro" id="IPR041118">
    <property type="entry name" value="Rx_N"/>
</dbReference>
<evidence type="ECO:0000256" key="1">
    <source>
        <dbReference type="ARBA" id="ARBA00008894"/>
    </source>
</evidence>
<evidence type="ECO:0000313" key="13">
    <source>
        <dbReference type="Proteomes" id="UP000015106"/>
    </source>
</evidence>
<evidence type="ECO:0000256" key="3">
    <source>
        <dbReference type="ARBA" id="ARBA00022737"/>
    </source>
</evidence>
<dbReference type="Pfam" id="PF23559">
    <property type="entry name" value="WHD_DRP"/>
    <property type="match status" value="1"/>
</dbReference>